<protein>
    <submittedName>
        <fullName evidence="1">Uncharacterized protein</fullName>
    </submittedName>
</protein>
<dbReference type="RefSeq" id="WP_151104346.1">
    <property type="nucleotide sequence ID" value="NZ_RQWK01000004.1"/>
</dbReference>
<evidence type="ECO:0000313" key="2">
    <source>
        <dbReference type="Proteomes" id="UP000326244"/>
    </source>
</evidence>
<name>A0A5J5LF10_HALHI</name>
<accession>A0A5J5LF10</accession>
<dbReference type="EMBL" id="RQWK01000004">
    <property type="protein sequence ID" value="KAA9404630.1"/>
    <property type="molecule type" value="Genomic_DNA"/>
</dbReference>
<reference evidence="1 2" key="1">
    <citation type="submission" date="2018-11" db="EMBL/GenBank/DDBJ databases">
        <title>Genomic analysis of Haloarcula hispanica CBA1121.</title>
        <authorList>
            <person name="Kim Y.B."/>
            <person name="Roh S.W."/>
        </authorList>
    </citation>
    <scope>NUCLEOTIDE SEQUENCE [LARGE SCALE GENOMIC DNA]</scope>
    <source>
        <strain evidence="1 2">CBA1121</strain>
    </source>
</reference>
<comment type="caution">
    <text evidence="1">The sequence shown here is derived from an EMBL/GenBank/DDBJ whole genome shotgun (WGS) entry which is preliminary data.</text>
</comment>
<sequence length="316" mass="35402">MSTVYELVKFATETDRELFFDPSVDLEVMDYVSTASDEQEREYQRLLESQYSVTDALAEAGGDQPGPLKKSEFRIPDQTTRQYLSEMETGEIADELHNHPAVTRAVIVSLADAGYRTPGDFFSESADHIDIAKDAGLERDVVAAIAKDFVGGFTTGTEYRDTDGPFADVEFRDSFAGWTLRPVDDNDSAVQWVTEGRFNLTIKSSGSRFSIVVNTPEDEKHPYYRKGREVLLNAEETDVEHVLETAYEWLDEHEIPPIEETDLTDQLYVGPATHDYLVLEYGILSRSELQNFAEGNPEEAKALLQEGALSDVESEG</sequence>
<proteinExistence type="predicted"/>
<organism evidence="1 2">
    <name type="scientific">Haloarcula hispanica</name>
    <dbReference type="NCBI Taxonomy" id="51589"/>
    <lineage>
        <taxon>Archaea</taxon>
        <taxon>Methanobacteriati</taxon>
        <taxon>Methanobacteriota</taxon>
        <taxon>Stenosarchaea group</taxon>
        <taxon>Halobacteria</taxon>
        <taxon>Halobacteriales</taxon>
        <taxon>Haloarculaceae</taxon>
        <taxon>Haloarcula</taxon>
    </lineage>
</organism>
<dbReference type="AlphaFoldDB" id="A0A5J5LF10"/>
<dbReference type="Proteomes" id="UP000326244">
    <property type="component" value="Unassembled WGS sequence"/>
</dbReference>
<gene>
    <name evidence="1" type="ORF">EGO51_19225</name>
</gene>
<evidence type="ECO:0000313" key="1">
    <source>
        <dbReference type="EMBL" id="KAA9404630.1"/>
    </source>
</evidence>